<evidence type="ECO:0000313" key="10">
    <source>
        <dbReference type="Proteomes" id="UP000694680"/>
    </source>
</evidence>
<evidence type="ECO:0000259" key="8">
    <source>
        <dbReference type="PROSITE" id="PS50063"/>
    </source>
</evidence>
<dbReference type="GO" id="GO:0051400">
    <property type="term" value="F:BH domain binding"/>
    <property type="evidence" value="ECO:0007669"/>
    <property type="project" value="TreeGrafter"/>
</dbReference>
<dbReference type="Gene3D" id="1.10.437.10">
    <property type="entry name" value="Blc2-like"/>
    <property type="match status" value="1"/>
</dbReference>
<evidence type="ECO:0000256" key="1">
    <source>
        <dbReference type="ARBA" id="ARBA00004167"/>
    </source>
</evidence>
<dbReference type="PROSITE" id="PS50063">
    <property type="entry name" value="BH4_2"/>
    <property type="match status" value="1"/>
</dbReference>
<evidence type="ECO:0000313" key="9">
    <source>
        <dbReference type="Ensembl" id="ENSGWIP00000023236.1"/>
    </source>
</evidence>
<keyword evidence="5" id="KW-1133">Transmembrane helix</keyword>
<comment type="subcellular location">
    <subcellularLocation>
        <location evidence="1">Membrane</location>
        <topology evidence="1">Single-pass membrane protein</topology>
    </subcellularLocation>
</comment>
<keyword evidence="4 7" id="KW-0053">Apoptosis</keyword>
<dbReference type="RefSeq" id="XP_028328104.1">
    <property type="nucleotide sequence ID" value="XM_028472303.1"/>
</dbReference>
<reference evidence="9" key="3">
    <citation type="submission" date="2025-09" db="UniProtKB">
        <authorList>
            <consortium name="Ensembl"/>
        </authorList>
    </citation>
    <scope>IDENTIFICATION</scope>
</reference>
<keyword evidence="3" id="KW-0812">Transmembrane</keyword>
<dbReference type="CDD" id="cd06845">
    <property type="entry name" value="Bcl-2_like"/>
    <property type="match status" value="1"/>
</dbReference>
<dbReference type="RefSeq" id="XP_028328106.1">
    <property type="nucleotide sequence ID" value="XM_028472305.1"/>
</dbReference>
<dbReference type="GO" id="GO:0001836">
    <property type="term" value="P:release of cytochrome c from mitochondria"/>
    <property type="evidence" value="ECO:0007669"/>
    <property type="project" value="TreeGrafter"/>
</dbReference>
<comment type="similarity">
    <text evidence="2">Belongs to the Bcl-2 family.</text>
</comment>
<dbReference type="InterPro" id="IPR026298">
    <property type="entry name" value="Bcl-2_fam"/>
</dbReference>
<dbReference type="PRINTS" id="PR01862">
    <property type="entry name" value="BCL2FAMILY"/>
</dbReference>
<organism evidence="9 10">
    <name type="scientific">Gouania willdenowi</name>
    <name type="common">Blunt-snouted clingfish</name>
    <name type="synonym">Lepadogaster willdenowi</name>
    <dbReference type="NCBI Taxonomy" id="441366"/>
    <lineage>
        <taxon>Eukaryota</taxon>
        <taxon>Metazoa</taxon>
        <taxon>Chordata</taxon>
        <taxon>Craniata</taxon>
        <taxon>Vertebrata</taxon>
        <taxon>Euteleostomi</taxon>
        <taxon>Actinopterygii</taxon>
        <taxon>Neopterygii</taxon>
        <taxon>Teleostei</taxon>
        <taxon>Neoteleostei</taxon>
        <taxon>Acanthomorphata</taxon>
        <taxon>Ovalentaria</taxon>
        <taxon>Blenniimorphae</taxon>
        <taxon>Blenniiformes</taxon>
        <taxon>Gobiesocoidei</taxon>
        <taxon>Gobiesocidae</taxon>
        <taxon>Gobiesocinae</taxon>
        <taxon>Gouania</taxon>
    </lineage>
</organism>
<evidence type="ECO:0000256" key="7">
    <source>
        <dbReference type="PROSITE-ProRule" id="PRU00025"/>
    </source>
</evidence>
<reference evidence="9" key="1">
    <citation type="submission" date="2020-06" db="EMBL/GenBank/DDBJ databases">
        <authorList>
            <consortium name="Wellcome Sanger Institute Data Sharing"/>
        </authorList>
    </citation>
    <scope>NUCLEOTIDE SEQUENCE [LARGE SCALE GENOMIC DNA]</scope>
</reference>
<dbReference type="GO" id="GO:0042981">
    <property type="term" value="P:regulation of apoptotic process"/>
    <property type="evidence" value="ECO:0007669"/>
    <property type="project" value="InterPro"/>
</dbReference>
<evidence type="ECO:0000256" key="3">
    <source>
        <dbReference type="ARBA" id="ARBA00022692"/>
    </source>
</evidence>
<dbReference type="SMART" id="SM00337">
    <property type="entry name" value="BCL"/>
    <property type="match status" value="1"/>
</dbReference>
<dbReference type="PANTHER" id="PTHR11256:SF48">
    <property type="entry name" value="BCL-2-RELATED OVARIAN KILLER PROTEIN"/>
    <property type="match status" value="1"/>
</dbReference>
<evidence type="ECO:0000256" key="6">
    <source>
        <dbReference type="ARBA" id="ARBA00023136"/>
    </source>
</evidence>
<dbReference type="InterPro" id="IPR002475">
    <property type="entry name" value="Bcl2-like"/>
</dbReference>
<keyword evidence="10" id="KW-1185">Reference proteome</keyword>
<feature type="domain" description="Apoptosis regulator Bcl-2 family BH4" evidence="8">
    <location>
        <begin position="31"/>
        <end position="50"/>
    </location>
</feature>
<dbReference type="Pfam" id="PF00452">
    <property type="entry name" value="Bcl-2"/>
    <property type="match status" value="1"/>
</dbReference>
<dbReference type="RefSeq" id="XP_028328110.1">
    <property type="nucleotide sequence ID" value="XM_028472309.1"/>
</dbReference>
<dbReference type="InterPro" id="IPR003093">
    <property type="entry name" value="Bcl2_BH4"/>
</dbReference>
<dbReference type="AlphaFoldDB" id="A0A8C5EMC1"/>
<dbReference type="RefSeq" id="XP_028328109.1">
    <property type="nucleotide sequence ID" value="XM_028472308.1"/>
</dbReference>
<feature type="short sequence motif" description="BH4" evidence="7">
    <location>
        <begin position="31"/>
        <end position="50"/>
    </location>
</feature>
<dbReference type="PROSITE" id="PS50062">
    <property type="entry name" value="BCL2_FAMILY"/>
    <property type="match status" value="1"/>
</dbReference>
<gene>
    <name evidence="9" type="primary">LOC114478939</name>
</gene>
<keyword evidence="6" id="KW-0472">Membrane</keyword>
<dbReference type="GeneID" id="114478939"/>
<dbReference type="RefSeq" id="XP_028328108.1">
    <property type="nucleotide sequence ID" value="XM_028472307.1"/>
</dbReference>
<proteinExistence type="inferred from homology"/>
<dbReference type="RefSeq" id="XP_028328105.1">
    <property type="nucleotide sequence ID" value="XM_028472304.1"/>
</dbReference>
<dbReference type="OrthoDB" id="5947850at2759"/>
<evidence type="ECO:0000256" key="5">
    <source>
        <dbReference type="ARBA" id="ARBA00022989"/>
    </source>
</evidence>
<dbReference type="RefSeq" id="XP_028328107.1">
    <property type="nucleotide sequence ID" value="XM_028472306.1"/>
</dbReference>
<dbReference type="GO" id="GO:0008630">
    <property type="term" value="P:intrinsic apoptotic signaling pathway in response to DNA damage"/>
    <property type="evidence" value="ECO:0007669"/>
    <property type="project" value="TreeGrafter"/>
</dbReference>
<dbReference type="Ensembl" id="ENSGWIT00000025454.1">
    <property type="protein sequence ID" value="ENSGWIP00000023236.1"/>
    <property type="gene ID" value="ENSGWIG00000012406.1"/>
</dbReference>
<dbReference type="PANTHER" id="PTHR11256">
    <property type="entry name" value="BCL-2 RELATED"/>
    <property type="match status" value="1"/>
</dbReference>
<accession>A0A8C5EMC1</accession>
<dbReference type="Proteomes" id="UP000694680">
    <property type="component" value="Chromosome 17"/>
</dbReference>
<dbReference type="InterPro" id="IPR046371">
    <property type="entry name" value="Bcl-2_BH1-3"/>
</dbReference>
<evidence type="ECO:0000256" key="4">
    <source>
        <dbReference type="ARBA" id="ARBA00022703"/>
    </source>
</evidence>
<evidence type="ECO:0000256" key="2">
    <source>
        <dbReference type="ARBA" id="ARBA00009458"/>
    </source>
</evidence>
<name>A0A8C5EMC1_GOUWI</name>
<dbReference type="SUPFAM" id="SSF56854">
    <property type="entry name" value="Bcl-2 inhibitors of programmed cell death"/>
    <property type="match status" value="1"/>
</dbReference>
<dbReference type="InterPro" id="IPR036834">
    <property type="entry name" value="Bcl-2-like_sf"/>
</dbReference>
<reference evidence="9" key="2">
    <citation type="submission" date="2025-08" db="UniProtKB">
        <authorList>
            <consortium name="Ensembl"/>
        </authorList>
    </citation>
    <scope>IDENTIFICATION</scope>
</reference>
<dbReference type="GO" id="GO:0097192">
    <property type="term" value="P:extrinsic apoptotic signaling pathway in absence of ligand"/>
    <property type="evidence" value="ECO:0007669"/>
    <property type="project" value="TreeGrafter"/>
</dbReference>
<sequence>MDVLRKSSVFAAEVLDVFDRSVTEKDLVSQSRTLCRDYILSRINQNGLGWSKNELNFPPSTAALAEVSVVLLCLGDELESLQPALYRNVARQLNISVSMENMVSDAFIGVATEIFATGVTWGKVVAMYAVAGALAVDCVRHGQPATVHILVDNLTQFVRKYLVSWLKRRGGWRDITKCVVKKDLTPEQNWMSSAIESLKYFLTTIYVYVMKEL</sequence>
<dbReference type="GO" id="GO:0005741">
    <property type="term" value="C:mitochondrial outer membrane"/>
    <property type="evidence" value="ECO:0007669"/>
    <property type="project" value="TreeGrafter"/>
</dbReference>
<protein>
    <submittedName>
        <fullName evidence="9">Bcl-2-related ovarian killer protein-like</fullName>
    </submittedName>
</protein>